<evidence type="ECO:0000256" key="3">
    <source>
        <dbReference type="ARBA" id="ARBA00023125"/>
    </source>
</evidence>
<dbReference type="AlphaFoldDB" id="A0A9W6H233"/>
<dbReference type="Gene3D" id="1.10.1660.10">
    <property type="match status" value="1"/>
</dbReference>
<dbReference type="InterPro" id="IPR047057">
    <property type="entry name" value="MerR_fam"/>
</dbReference>
<reference evidence="6" key="2">
    <citation type="submission" date="2023-01" db="EMBL/GenBank/DDBJ databases">
        <authorList>
            <person name="Sun Q."/>
            <person name="Evtushenko L."/>
        </authorList>
    </citation>
    <scope>NUCLEOTIDE SEQUENCE</scope>
    <source>
        <strain evidence="6">VKM Ac-1020</strain>
    </source>
</reference>
<dbReference type="SMART" id="SM00422">
    <property type="entry name" value="HTH_MERR"/>
    <property type="match status" value="1"/>
</dbReference>
<accession>A0A9W6H233</accession>
<evidence type="ECO:0000256" key="1">
    <source>
        <dbReference type="ARBA" id="ARBA00022491"/>
    </source>
</evidence>
<name>A0A9W6H233_9MICO</name>
<evidence type="ECO:0000313" key="7">
    <source>
        <dbReference type="Proteomes" id="UP001142462"/>
    </source>
</evidence>
<dbReference type="SUPFAM" id="SSF46955">
    <property type="entry name" value="Putative DNA-binding domain"/>
    <property type="match status" value="1"/>
</dbReference>
<proteinExistence type="predicted"/>
<dbReference type="PANTHER" id="PTHR30204:SF69">
    <property type="entry name" value="MERR-FAMILY TRANSCRIPTIONAL REGULATOR"/>
    <property type="match status" value="1"/>
</dbReference>
<dbReference type="PANTHER" id="PTHR30204">
    <property type="entry name" value="REDOX-CYCLING DRUG-SENSING TRANSCRIPTIONAL ACTIVATOR SOXR"/>
    <property type="match status" value="1"/>
</dbReference>
<dbReference type="GO" id="GO:0003677">
    <property type="term" value="F:DNA binding"/>
    <property type="evidence" value="ECO:0007669"/>
    <property type="project" value="UniProtKB-KW"/>
</dbReference>
<dbReference type="Proteomes" id="UP001142462">
    <property type="component" value="Unassembled WGS sequence"/>
</dbReference>
<protein>
    <recommendedName>
        <fullName evidence="5">HTH merR-type domain-containing protein</fullName>
    </recommendedName>
</protein>
<dbReference type="CDD" id="cd00592">
    <property type="entry name" value="HTH_MerR-like"/>
    <property type="match status" value="1"/>
</dbReference>
<dbReference type="EMBL" id="BSEJ01000002">
    <property type="protein sequence ID" value="GLJ60704.1"/>
    <property type="molecule type" value="Genomic_DNA"/>
</dbReference>
<evidence type="ECO:0000256" key="4">
    <source>
        <dbReference type="ARBA" id="ARBA00023163"/>
    </source>
</evidence>
<dbReference type="InterPro" id="IPR009061">
    <property type="entry name" value="DNA-bd_dom_put_sf"/>
</dbReference>
<gene>
    <name evidence="6" type="ORF">GCM10017576_08330</name>
</gene>
<feature type="domain" description="HTH merR-type" evidence="5">
    <location>
        <begin position="1"/>
        <end position="53"/>
    </location>
</feature>
<keyword evidence="2" id="KW-0805">Transcription regulation</keyword>
<sequence length="114" mass="13386">MLRHWNDVGVVVPDRTPTGHREYTDEHIARLRIVQACQRVGMSLPEVRLILTRSEARRSEVIERRLEWIRAQRAQLADAERFLTHVIECRHDLVTRCEDCAQYSALVPRFASRP</sequence>
<dbReference type="PROSITE" id="PS50937">
    <property type="entry name" value="HTH_MERR_2"/>
    <property type="match status" value="1"/>
</dbReference>
<comment type="caution">
    <text evidence="6">The sequence shown here is derived from an EMBL/GenBank/DDBJ whole genome shotgun (WGS) entry which is preliminary data.</text>
</comment>
<evidence type="ECO:0000259" key="5">
    <source>
        <dbReference type="PROSITE" id="PS50937"/>
    </source>
</evidence>
<reference evidence="6" key="1">
    <citation type="journal article" date="2014" name="Int. J. Syst. Evol. Microbiol.">
        <title>Complete genome sequence of Corynebacterium casei LMG S-19264T (=DSM 44701T), isolated from a smear-ripened cheese.</title>
        <authorList>
            <consortium name="US DOE Joint Genome Institute (JGI-PGF)"/>
            <person name="Walter F."/>
            <person name="Albersmeier A."/>
            <person name="Kalinowski J."/>
            <person name="Ruckert C."/>
        </authorList>
    </citation>
    <scope>NUCLEOTIDE SEQUENCE</scope>
    <source>
        <strain evidence="6">VKM Ac-1020</strain>
    </source>
</reference>
<evidence type="ECO:0000313" key="6">
    <source>
        <dbReference type="EMBL" id="GLJ60704.1"/>
    </source>
</evidence>
<keyword evidence="7" id="KW-1185">Reference proteome</keyword>
<dbReference type="InterPro" id="IPR000551">
    <property type="entry name" value="MerR-type_HTH_dom"/>
</dbReference>
<keyword evidence="1" id="KW-0678">Repressor</keyword>
<keyword evidence="3" id="KW-0238">DNA-binding</keyword>
<keyword evidence="4" id="KW-0804">Transcription</keyword>
<organism evidence="6 7">
    <name type="scientific">Microbacterium barkeri</name>
    <dbReference type="NCBI Taxonomy" id="33917"/>
    <lineage>
        <taxon>Bacteria</taxon>
        <taxon>Bacillati</taxon>
        <taxon>Actinomycetota</taxon>
        <taxon>Actinomycetes</taxon>
        <taxon>Micrococcales</taxon>
        <taxon>Microbacteriaceae</taxon>
        <taxon>Microbacterium</taxon>
    </lineage>
</organism>
<dbReference type="Pfam" id="PF13411">
    <property type="entry name" value="MerR_1"/>
    <property type="match status" value="1"/>
</dbReference>
<dbReference type="RefSeq" id="WP_271172442.1">
    <property type="nucleotide sequence ID" value="NZ_JAVDUK010000001.1"/>
</dbReference>
<evidence type="ECO:0000256" key="2">
    <source>
        <dbReference type="ARBA" id="ARBA00023015"/>
    </source>
</evidence>
<dbReference type="GO" id="GO:0003700">
    <property type="term" value="F:DNA-binding transcription factor activity"/>
    <property type="evidence" value="ECO:0007669"/>
    <property type="project" value="InterPro"/>
</dbReference>